<sequence length="353" mass="39379">MYDATNAKAFFRRAVAALELSQPDIALLDLTQALKFHPNNGEFQQKFNEVLSTLGMSSNFVDFKDQTVGMDEVCSSSFLGKEEKRRKVGERKSYQGTTTTKEEKNQTFSEKVTMNVVGADHDIKVSNSVPKSTSGKKTKSTGSQFRFSNRKAQDTYLHITPSMYRVMSAGRTLHYHCSSQNQIISIRTINPSQKMDCSTTTAYHTPMEMRHSPVEGYEQCKQTPNFGPDVAATSMDSEKSSCVSLLVPPSTSFCSPAKSTSRVNNQSTSKMKISSRVHSSIKSQHTTVKRRSTSFSNPLFCRVRIGLKRSPSCFTEDVCYPCRKKCYAPSPPVLVTNPILVPNPVQDDFLMFG</sequence>
<accession>A0A0J8CQH8</accession>
<dbReference type="InterPro" id="IPR019734">
    <property type="entry name" value="TPR_rpt"/>
</dbReference>
<dbReference type="AlphaFoldDB" id="A0A0J8CQH8"/>
<dbReference type="PROSITE" id="PS50005">
    <property type="entry name" value="TPR"/>
    <property type="match status" value="1"/>
</dbReference>
<dbReference type="OMA" id="LSHPPME"/>
<reference evidence="2 3" key="1">
    <citation type="journal article" date="2014" name="Nature">
        <title>The genome of the recently domesticated crop plant sugar beet (Beta vulgaris).</title>
        <authorList>
            <person name="Dohm J.C."/>
            <person name="Minoche A.E."/>
            <person name="Holtgrawe D."/>
            <person name="Capella-Gutierrez S."/>
            <person name="Zakrzewski F."/>
            <person name="Tafer H."/>
            <person name="Rupp O."/>
            <person name="Sorensen T.R."/>
            <person name="Stracke R."/>
            <person name="Reinhardt R."/>
            <person name="Goesmann A."/>
            <person name="Kraft T."/>
            <person name="Schulz B."/>
            <person name="Stadler P.F."/>
            <person name="Schmidt T."/>
            <person name="Gabaldon T."/>
            <person name="Lehrach H."/>
            <person name="Weisshaar B."/>
            <person name="Himmelbauer H."/>
        </authorList>
    </citation>
    <scope>NUCLEOTIDE SEQUENCE [LARGE SCALE GENOMIC DNA]</scope>
    <source>
        <tissue evidence="2">Taproot</tissue>
    </source>
</reference>
<dbReference type="Gene3D" id="1.25.40.10">
    <property type="entry name" value="Tetratricopeptide repeat domain"/>
    <property type="match status" value="1"/>
</dbReference>
<keyword evidence="3" id="KW-1185">Reference proteome</keyword>
<evidence type="ECO:0000313" key="2">
    <source>
        <dbReference type="EMBL" id="KMT14264.1"/>
    </source>
</evidence>
<proteinExistence type="predicted"/>
<feature type="repeat" description="TPR" evidence="1">
    <location>
        <begin position="7"/>
        <end position="40"/>
    </location>
</feature>
<dbReference type="Proteomes" id="UP000035740">
    <property type="component" value="Chromosome 4"/>
</dbReference>
<dbReference type="InterPro" id="IPR011990">
    <property type="entry name" value="TPR-like_helical_dom_sf"/>
</dbReference>
<dbReference type="EMBL" id="KQ090068">
    <property type="protein sequence ID" value="KMT14264.1"/>
    <property type="molecule type" value="Genomic_DNA"/>
</dbReference>
<dbReference type="eggNOG" id="KOG0543">
    <property type="taxonomic scope" value="Eukaryota"/>
</dbReference>
<name>A0A0J8CQH8_BETVV</name>
<keyword evidence="1" id="KW-0802">TPR repeat</keyword>
<organism evidence="2 3">
    <name type="scientific">Beta vulgaris subsp. vulgaris</name>
    <name type="common">Beet</name>
    <dbReference type="NCBI Taxonomy" id="3555"/>
    <lineage>
        <taxon>Eukaryota</taxon>
        <taxon>Viridiplantae</taxon>
        <taxon>Streptophyta</taxon>
        <taxon>Embryophyta</taxon>
        <taxon>Tracheophyta</taxon>
        <taxon>Spermatophyta</taxon>
        <taxon>Magnoliopsida</taxon>
        <taxon>eudicotyledons</taxon>
        <taxon>Gunneridae</taxon>
        <taxon>Pentapetalae</taxon>
        <taxon>Caryophyllales</taxon>
        <taxon>Chenopodiaceae</taxon>
        <taxon>Betoideae</taxon>
        <taxon>Beta</taxon>
    </lineage>
</organism>
<evidence type="ECO:0000256" key="1">
    <source>
        <dbReference type="PROSITE-ProRule" id="PRU00339"/>
    </source>
</evidence>
<evidence type="ECO:0000313" key="3">
    <source>
        <dbReference type="Proteomes" id="UP000035740"/>
    </source>
</evidence>
<dbReference type="SUPFAM" id="SSF48452">
    <property type="entry name" value="TPR-like"/>
    <property type="match status" value="1"/>
</dbReference>
<dbReference type="Gramene" id="KMT14264">
    <property type="protein sequence ID" value="KMT14264"/>
    <property type="gene ID" value="BVRB_4g076200"/>
</dbReference>
<dbReference type="SMART" id="SM00028">
    <property type="entry name" value="TPR"/>
    <property type="match status" value="1"/>
</dbReference>
<protein>
    <submittedName>
        <fullName evidence="2">Uncharacterized protein</fullName>
    </submittedName>
</protein>
<gene>
    <name evidence="2" type="ORF">BVRB_4g076200</name>
</gene>